<organism evidence="1 2">
    <name type="scientific">Blautia producta</name>
    <dbReference type="NCBI Taxonomy" id="33035"/>
    <lineage>
        <taxon>Bacteria</taxon>
        <taxon>Bacillati</taxon>
        <taxon>Bacillota</taxon>
        <taxon>Clostridia</taxon>
        <taxon>Lachnospirales</taxon>
        <taxon>Lachnospiraceae</taxon>
        <taxon>Blautia</taxon>
    </lineage>
</organism>
<dbReference type="Proteomes" id="UP000515789">
    <property type="component" value="Chromosome"/>
</dbReference>
<dbReference type="EMBL" id="CP039126">
    <property type="protein sequence ID" value="QMW77240.1"/>
    <property type="molecule type" value="Genomic_DNA"/>
</dbReference>
<reference evidence="1 2" key="1">
    <citation type="submission" date="2019-04" db="EMBL/GenBank/DDBJ databases">
        <authorList>
            <person name="Schori C."/>
            <person name="Ahrens C."/>
        </authorList>
    </citation>
    <scope>NUCLEOTIDE SEQUENCE [LARGE SCALE GENOMIC DNA]</scope>
    <source>
        <strain evidence="1 2">DSM 2950</strain>
    </source>
</reference>
<evidence type="ECO:0000313" key="2">
    <source>
        <dbReference type="Proteomes" id="UP000515789"/>
    </source>
</evidence>
<gene>
    <name evidence="1" type="ORF">E5259_06340</name>
</gene>
<sequence>MNKGIMNKRAGRYIRIDLDIPAFFLLTVTICNPAKAQKAVAYIPLLFNCKKRSSVNSNGFAIHRQEHSAPYIAGCREQENYIAFSS</sequence>
<proteinExistence type="predicted"/>
<dbReference type="RefSeq" id="WP_018594489.1">
    <property type="nucleotide sequence ID" value="NZ_AP031416.1"/>
</dbReference>
<dbReference type="AlphaFoldDB" id="A0A7G5MRJ7"/>
<evidence type="ECO:0000313" key="1">
    <source>
        <dbReference type="EMBL" id="QMW77240.1"/>
    </source>
</evidence>
<dbReference type="GeneID" id="75055260"/>
<accession>A0A7G5MRJ7</accession>
<name>A0A7G5MRJ7_9FIRM</name>
<protein>
    <submittedName>
        <fullName evidence="1">Uncharacterized protein</fullName>
    </submittedName>
</protein>